<feature type="compositionally biased region" description="Basic residues" evidence="1">
    <location>
        <begin position="59"/>
        <end position="78"/>
    </location>
</feature>
<proteinExistence type="predicted"/>
<accession>A0ABR3A830</accession>
<dbReference type="EMBL" id="JBBXMP010000017">
    <property type="protein sequence ID" value="KAL0068697.1"/>
    <property type="molecule type" value="Genomic_DNA"/>
</dbReference>
<dbReference type="Proteomes" id="UP001437256">
    <property type="component" value="Unassembled WGS sequence"/>
</dbReference>
<reference evidence="2 3" key="1">
    <citation type="submission" date="2024-05" db="EMBL/GenBank/DDBJ databases">
        <title>A draft genome resource for the thread blight pathogen Marasmius tenuissimus strain MS-2.</title>
        <authorList>
            <person name="Yulfo-Soto G.E."/>
            <person name="Baruah I.K."/>
            <person name="Amoako-Attah I."/>
            <person name="Bukari Y."/>
            <person name="Meinhardt L.W."/>
            <person name="Bailey B.A."/>
            <person name="Cohen S.P."/>
        </authorList>
    </citation>
    <scope>NUCLEOTIDE SEQUENCE [LARGE SCALE GENOMIC DNA]</scope>
    <source>
        <strain evidence="2 3">MS-2</strain>
    </source>
</reference>
<comment type="caution">
    <text evidence="2">The sequence shown here is derived from an EMBL/GenBank/DDBJ whole genome shotgun (WGS) entry which is preliminary data.</text>
</comment>
<protein>
    <submittedName>
        <fullName evidence="2">Uncharacterized protein</fullName>
    </submittedName>
</protein>
<sequence length="84" mass="9452">MAPQPKPANPLFLKWVKGTKGSKQVSVKARKQESLALDTSDEDEAEFTPESSECESPQPKRKLINKSTNVKRKEKSHTKTQGWV</sequence>
<feature type="region of interest" description="Disordered" evidence="1">
    <location>
        <begin position="22"/>
        <end position="84"/>
    </location>
</feature>
<evidence type="ECO:0000313" key="3">
    <source>
        <dbReference type="Proteomes" id="UP001437256"/>
    </source>
</evidence>
<evidence type="ECO:0000256" key="1">
    <source>
        <dbReference type="SAM" id="MobiDB-lite"/>
    </source>
</evidence>
<gene>
    <name evidence="2" type="ORF">AAF712_004414</name>
</gene>
<keyword evidence="3" id="KW-1185">Reference proteome</keyword>
<evidence type="ECO:0000313" key="2">
    <source>
        <dbReference type="EMBL" id="KAL0068697.1"/>
    </source>
</evidence>
<name>A0ABR3A830_9AGAR</name>
<organism evidence="2 3">
    <name type="scientific">Marasmius tenuissimus</name>
    <dbReference type="NCBI Taxonomy" id="585030"/>
    <lineage>
        <taxon>Eukaryota</taxon>
        <taxon>Fungi</taxon>
        <taxon>Dikarya</taxon>
        <taxon>Basidiomycota</taxon>
        <taxon>Agaricomycotina</taxon>
        <taxon>Agaricomycetes</taxon>
        <taxon>Agaricomycetidae</taxon>
        <taxon>Agaricales</taxon>
        <taxon>Marasmiineae</taxon>
        <taxon>Marasmiaceae</taxon>
        <taxon>Marasmius</taxon>
    </lineage>
</organism>